<evidence type="ECO:0000313" key="2">
    <source>
        <dbReference type="Proteomes" id="UP000827440"/>
    </source>
</evidence>
<keyword evidence="2" id="KW-1185">Reference proteome</keyword>
<reference evidence="1 2" key="1">
    <citation type="submission" date="2021-04" db="EMBL/GenBank/DDBJ databases">
        <authorList>
            <person name="Shkoporov A.N."/>
            <person name="Stockdale S.R."/>
            <person name="Guerin E."/>
            <person name="Ross R.P."/>
            <person name="Hill C."/>
        </authorList>
    </citation>
    <scope>NUCLEOTIDE SEQUENCE [LARGE SCALE GENOMIC DNA]</scope>
    <source>
        <strain evidence="2">cr54_1</strain>
    </source>
</reference>
<gene>
    <name evidence="1" type="primary">gp_20494</name>
</gene>
<dbReference type="Proteomes" id="UP000827440">
    <property type="component" value="Segment"/>
</dbReference>
<organism evidence="1 2">
    <name type="scientific">uncultured phage cr54_1</name>
    <dbReference type="NCBI Taxonomy" id="2986398"/>
    <lineage>
        <taxon>Viruses</taxon>
        <taxon>Duplodnaviria</taxon>
        <taxon>Heunggongvirae</taxon>
        <taxon>Uroviricota</taxon>
        <taxon>Caudoviricetes</taxon>
        <taxon>Crassvirales</taxon>
        <taxon>Intestiviridae</taxon>
        <taxon>Churivirinae</taxon>
        <taxon>Jahgtovirus</taxon>
        <taxon>Jahgtovirus intestinalis</taxon>
    </lineage>
</organism>
<sequence>MEGKIEKGINIAGIASNGVNTAVTNPAPKAPTKSDKEKTLKETYTEALKEKDGLDKEFKEVRKIKIGLTADITVGSVYRQINRQYIQDRHDSIGGSINSARMLASNAEEMAAYMPAIVGCSANDTKFQERVSRWFQNISIPVPMDGYEFNCDFRWRRKEDYLKYAIKEQTIIEAYENADKSTAKLLKEAINNYVIELNALESTRYQYGRPDNIEHYIAFRHCLFYPDVAKDTQVIHFNPRVRFYIRDEQREQNRAKRLRIQSNKARRNYLDLLDDAEKFKAMFVCYCASTGTDVITSLNLDESIKEKMLDDYAIREPEKFNKMFNNNNLTTQALIEELIAKGELVRSDVNQTILTPEAAFIGSNMKEAIAYFNNPENAQFRKGLEIKVQL</sequence>
<proteinExistence type="predicted"/>
<accession>A0AAE7V2P4</accession>
<dbReference type="RefSeq" id="YP_010359521.1">
    <property type="nucleotide sequence ID" value="NC_062774.1"/>
</dbReference>
<evidence type="ECO:0000313" key="1">
    <source>
        <dbReference type="EMBL" id="QWM89949.1"/>
    </source>
</evidence>
<protein>
    <submittedName>
        <fullName evidence="1">Uncharacterized protein</fullName>
    </submittedName>
</protein>
<dbReference type="GeneID" id="75691055"/>
<dbReference type="KEGG" id="vg:75691055"/>
<name>A0AAE7V2P4_9CAUD</name>
<dbReference type="EMBL" id="MZ130484">
    <property type="protein sequence ID" value="QWM89949.1"/>
    <property type="molecule type" value="Genomic_DNA"/>
</dbReference>